<dbReference type="GO" id="GO:0005764">
    <property type="term" value="C:lysosome"/>
    <property type="evidence" value="ECO:0007669"/>
    <property type="project" value="TreeGrafter"/>
</dbReference>
<evidence type="ECO:0000256" key="9">
    <source>
        <dbReference type="PIRSR" id="PIRSR001093-2"/>
    </source>
</evidence>
<name>A0AAD9KL18_RIDPI</name>
<dbReference type="SUPFAM" id="SSF51445">
    <property type="entry name" value="(Trans)glycosidases"/>
    <property type="match status" value="1"/>
</dbReference>
<gene>
    <name evidence="13" type="ORF">NP493_896g00038</name>
</gene>
<evidence type="ECO:0000259" key="11">
    <source>
        <dbReference type="Pfam" id="PF00728"/>
    </source>
</evidence>
<dbReference type="PANTHER" id="PTHR22600:SF21">
    <property type="entry name" value="BETA-HEXOSAMINIDASE A"/>
    <property type="match status" value="1"/>
</dbReference>
<dbReference type="AlphaFoldDB" id="A0AAD9KL18"/>
<dbReference type="InterPro" id="IPR029018">
    <property type="entry name" value="Hex-like_dom2"/>
</dbReference>
<dbReference type="GO" id="GO:0005975">
    <property type="term" value="P:carbohydrate metabolic process"/>
    <property type="evidence" value="ECO:0007669"/>
    <property type="project" value="InterPro"/>
</dbReference>
<feature type="active site" description="Proton donor" evidence="8">
    <location>
        <position position="356"/>
    </location>
</feature>
<feature type="signal peptide" evidence="10">
    <location>
        <begin position="1"/>
        <end position="32"/>
    </location>
</feature>
<dbReference type="InterPro" id="IPR017853">
    <property type="entry name" value="GH"/>
</dbReference>
<evidence type="ECO:0000256" key="7">
    <source>
        <dbReference type="PIRNR" id="PIRNR001093"/>
    </source>
</evidence>
<evidence type="ECO:0000256" key="4">
    <source>
        <dbReference type="ARBA" id="ARBA00022801"/>
    </source>
</evidence>
<reference evidence="13" key="1">
    <citation type="journal article" date="2023" name="Mol. Biol. Evol.">
        <title>Third-Generation Sequencing Reveals the Adaptive Role of the Epigenome in Three Deep-Sea Polychaetes.</title>
        <authorList>
            <person name="Perez M."/>
            <person name="Aroh O."/>
            <person name="Sun Y."/>
            <person name="Lan Y."/>
            <person name="Juniper S.K."/>
            <person name="Young C.R."/>
            <person name="Angers B."/>
            <person name="Qian P.Y."/>
        </authorList>
    </citation>
    <scope>NUCLEOTIDE SEQUENCE</scope>
    <source>
        <strain evidence="13">R07B-5</strain>
    </source>
</reference>
<keyword evidence="5" id="KW-0325">Glycoprotein</keyword>
<protein>
    <recommendedName>
        <fullName evidence="7">Beta-hexosaminidase</fullName>
        <ecNumber evidence="7">3.2.1.52</ecNumber>
    </recommendedName>
</protein>
<keyword evidence="3 10" id="KW-0732">Signal</keyword>
<dbReference type="PRINTS" id="PR00738">
    <property type="entry name" value="GLHYDRLASE20"/>
</dbReference>
<dbReference type="GO" id="GO:0030203">
    <property type="term" value="P:glycosaminoglycan metabolic process"/>
    <property type="evidence" value="ECO:0007669"/>
    <property type="project" value="TreeGrafter"/>
</dbReference>
<evidence type="ECO:0000256" key="2">
    <source>
        <dbReference type="ARBA" id="ARBA00006285"/>
    </source>
</evidence>
<dbReference type="InterPro" id="IPR025705">
    <property type="entry name" value="Beta_hexosaminidase_sua/sub"/>
</dbReference>
<evidence type="ECO:0000256" key="3">
    <source>
        <dbReference type="ARBA" id="ARBA00022729"/>
    </source>
</evidence>
<proteinExistence type="inferred from homology"/>
<organism evidence="13 14">
    <name type="scientific">Ridgeia piscesae</name>
    <name type="common">Tubeworm</name>
    <dbReference type="NCBI Taxonomy" id="27915"/>
    <lineage>
        <taxon>Eukaryota</taxon>
        <taxon>Metazoa</taxon>
        <taxon>Spiralia</taxon>
        <taxon>Lophotrochozoa</taxon>
        <taxon>Annelida</taxon>
        <taxon>Polychaeta</taxon>
        <taxon>Sedentaria</taxon>
        <taxon>Canalipalpata</taxon>
        <taxon>Sabellida</taxon>
        <taxon>Siboglinidae</taxon>
        <taxon>Ridgeia</taxon>
    </lineage>
</organism>
<dbReference type="Pfam" id="PF00728">
    <property type="entry name" value="Glyco_hydro_20"/>
    <property type="match status" value="1"/>
</dbReference>
<dbReference type="FunFam" id="3.20.20.80:FF:000063">
    <property type="entry name" value="Beta-hexosaminidase"/>
    <property type="match status" value="1"/>
</dbReference>
<dbReference type="Pfam" id="PF14845">
    <property type="entry name" value="Glycohydro_20b2"/>
    <property type="match status" value="1"/>
</dbReference>
<feature type="disulfide bond" evidence="9">
    <location>
        <begin position="534"/>
        <end position="552"/>
    </location>
</feature>
<dbReference type="EMBL" id="JAODUO010000897">
    <property type="protein sequence ID" value="KAK2173147.1"/>
    <property type="molecule type" value="Genomic_DNA"/>
</dbReference>
<dbReference type="CDD" id="cd06562">
    <property type="entry name" value="GH20_HexA_HexB-like"/>
    <property type="match status" value="1"/>
</dbReference>
<keyword evidence="4 7" id="KW-0378">Hydrolase</keyword>
<sequence>MAFTENVAASRFNLVYLALTVLLLQYVPHCASITQTVGQPWPLPQSYKSGTNVQSLDADTFLFRVVGNDCDLLREAIVRYYKIIFRTAADAAPSHEDEVLRFQPKSDPTVLEWDQYNTDESVLGSLDVKVEDKCVDIGYPSLDMDESYALTVTTGSATLVGKSIWGVMRGLETFSQLVYEVGLGAYQVNDTEIQDFPRFAHRGVLLDTSRHYLSLRSILQNLDAMAYNKMNVFHWHIVDEISFPYESRTFPQLNIQGAYQPAYTHTYTQENVRTVIEYARLRGIRVVPEFDTPGHSLSWGKGQPDLLTKCCTKGVFNGHYGPVDPTVNSTYTFLTGLVDELSKVFADHYFHLGGDEVSFGCWESNPNITQFMNKTGMGRNYAKLEEYYMQRLVDIVAKKNMGYIIWQEVIDNGVKVRPDTVVEVWRSGQEAELAKVTNLGYRAILSSCWYLNYISYGSDWMTYYKCDPQRFNGTSQQKELVIGGELCMWGEYVDSTNVISRTWPRGSAVAERLWSAEEVKFPEAAEARMEEQRCRLIGRGLPAEPVSGAGHCRHEYDPDQ</sequence>
<dbReference type="Gene3D" id="3.20.20.80">
    <property type="entry name" value="Glycosidases"/>
    <property type="match status" value="1"/>
</dbReference>
<evidence type="ECO:0000313" key="14">
    <source>
        <dbReference type="Proteomes" id="UP001209878"/>
    </source>
</evidence>
<evidence type="ECO:0000256" key="8">
    <source>
        <dbReference type="PIRSR" id="PIRSR001093-1"/>
    </source>
</evidence>
<dbReference type="PANTHER" id="PTHR22600">
    <property type="entry name" value="BETA-HEXOSAMINIDASE"/>
    <property type="match status" value="1"/>
</dbReference>
<dbReference type="GO" id="GO:0016020">
    <property type="term" value="C:membrane"/>
    <property type="evidence" value="ECO:0007669"/>
    <property type="project" value="TreeGrafter"/>
</dbReference>
<feature type="chain" id="PRO_5042262801" description="Beta-hexosaminidase" evidence="10">
    <location>
        <begin position="33"/>
        <end position="560"/>
    </location>
</feature>
<keyword evidence="9" id="KW-1015">Disulfide bond</keyword>
<evidence type="ECO:0000313" key="13">
    <source>
        <dbReference type="EMBL" id="KAK2173147.1"/>
    </source>
</evidence>
<evidence type="ECO:0000256" key="5">
    <source>
        <dbReference type="ARBA" id="ARBA00023180"/>
    </source>
</evidence>
<comment type="catalytic activity">
    <reaction evidence="1 7">
        <text>Hydrolysis of terminal non-reducing N-acetyl-D-hexosamine residues in N-acetyl-beta-D-hexosaminides.</text>
        <dbReference type="EC" id="3.2.1.52"/>
    </reaction>
</comment>
<accession>A0AAD9KL18</accession>
<comment type="similarity">
    <text evidence="2 7">Belongs to the glycosyl hydrolase 20 family.</text>
</comment>
<dbReference type="SUPFAM" id="SSF55545">
    <property type="entry name" value="beta-N-acetylhexosaminidase-like domain"/>
    <property type="match status" value="1"/>
</dbReference>
<feature type="disulfide bond" evidence="9">
    <location>
        <begin position="310"/>
        <end position="361"/>
    </location>
</feature>
<keyword evidence="14" id="KW-1185">Reference proteome</keyword>
<dbReference type="EC" id="3.2.1.52" evidence="7"/>
<feature type="domain" description="Glycoside hydrolase family 20 catalytic" evidence="11">
    <location>
        <begin position="199"/>
        <end position="516"/>
    </location>
</feature>
<feature type="disulfide bond" evidence="9">
    <location>
        <begin position="70"/>
        <end position="134"/>
    </location>
</feature>
<evidence type="ECO:0000256" key="1">
    <source>
        <dbReference type="ARBA" id="ARBA00001231"/>
    </source>
</evidence>
<feature type="domain" description="Beta-hexosaminidase eukaryotic type N-terminal" evidence="12">
    <location>
        <begin position="40"/>
        <end position="177"/>
    </location>
</feature>
<comment type="caution">
    <text evidence="13">The sequence shown here is derived from an EMBL/GenBank/DDBJ whole genome shotgun (WGS) entry which is preliminary data.</text>
</comment>
<dbReference type="GO" id="GO:0004563">
    <property type="term" value="F:beta-N-acetylhexosaminidase activity"/>
    <property type="evidence" value="ECO:0007669"/>
    <property type="project" value="UniProtKB-EC"/>
</dbReference>
<dbReference type="InterPro" id="IPR015883">
    <property type="entry name" value="Glyco_hydro_20_cat"/>
</dbReference>
<evidence type="ECO:0000256" key="6">
    <source>
        <dbReference type="ARBA" id="ARBA00023295"/>
    </source>
</evidence>
<evidence type="ECO:0000256" key="10">
    <source>
        <dbReference type="SAM" id="SignalP"/>
    </source>
</evidence>
<dbReference type="Proteomes" id="UP001209878">
    <property type="component" value="Unassembled WGS sequence"/>
</dbReference>
<dbReference type="Gene3D" id="3.30.379.10">
    <property type="entry name" value="Chitobiase/beta-hexosaminidase domain 2-like"/>
    <property type="match status" value="1"/>
</dbReference>
<dbReference type="InterPro" id="IPR029019">
    <property type="entry name" value="HEX_eukaryotic_N"/>
</dbReference>
<dbReference type="GO" id="GO:0006689">
    <property type="term" value="P:ganglioside catabolic process"/>
    <property type="evidence" value="ECO:0007669"/>
    <property type="project" value="TreeGrafter"/>
</dbReference>
<dbReference type="PIRSF" id="PIRSF001093">
    <property type="entry name" value="B-hxosamndse_ab_euk"/>
    <property type="match status" value="1"/>
</dbReference>
<keyword evidence="6 7" id="KW-0326">Glycosidase</keyword>
<evidence type="ECO:0000259" key="12">
    <source>
        <dbReference type="Pfam" id="PF14845"/>
    </source>
</evidence>